<reference evidence="9 10" key="1">
    <citation type="journal article" date="2013" name="Genome Announc.">
        <title>Draft Genome Sequence of Bacillus thuringiensis var. thuringiensis Strain T01-328, a Brazilian Isolate That Produces a Soluble Pesticide Protein, Cry1Ia.</title>
        <authorList>
            <person name="Varani A.M."/>
            <person name="Lemos M.V."/>
            <person name="Fernandes C.C."/>
            <person name="Lemos E.G."/>
            <person name="Alves E.C."/>
            <person name="Desiderio J.A."/>
        </authorList>
    </citation>
    <scope>NUCLEOTIDE SEQUENCE [LARGE SCALE GENOMIC DNA]</scope>
    <source>
        <strain evidence="9 10">T01-328</strain>
    </source>
</reference>
<keyword evidence="4" id="KW-0067">ATP-binding</keyword>
<proteinExistence type="predicted"/>
<sequence length="203" mass="23545">MLRMVLKNKLGLTNSAELAREEERLSKIKAKELFDTGKIDEIEVGTFKGLADIHKHLFSEIYSFAGKMREVNIAKGNFQFAPRIFLEQSLKYIDELPHKTFDEILDKYADMNVAHPFREGNGRSMRIWLDCMLKQELGKIVDWNIIDKDEYLNAMIRSSVSTGELKYLVQNALTDDLSMESLFKGIDASYYYEGYTEFKTEDL</sequence>
<evidence type="ECO:0000313" key="10">
    <source>
        <dbReference type="Proteomes" id="UP000013487"/>
    </source>
</evidence>
<keyword evidence="3" id="KW-0547">Nucleotide-binding</keyword>
<keyword evidence="1 9" id="KW-0808">Transferase</keyword>
<evidence type="ECO:0000256" key="4">
    <source>
        <dbReference type="ARBA" id="ARBA00022840"/>
    </source>
</evidence>
<name>A0AAN4HJZ2_BACTU</name>
<dbReference type="PROSITE" id="PS51459">
    <property type="entry name" value="FIDO"/>
    <property type="match status" value="1"/>
</dbReference>
<dbReference type="PANTHER" id="PTHR39560:SF1">
    <property type="entry name" value="PROTEIN ADENYLYLTRANSFERASE FIC-RELATED"/>
    <property type="match status" value="1"/>
</dbReference>
<evidence type="ECO:0000256" key="2">
    <source>
        <dbReference type="ARBA" id="ARBA00022695"/>
    </source>
</evidence>
<dbReference type="SUPFAM" id="SSF140931">
    <property type="entry name" value="Fic-like"/>
    <property type="match status" value="1"/>
</dbReference>
<dbReference type="Proteomes" id="UP000013487">
    <property type="component" value="Unassembled WGS sequence"/>
</dbReference>
<dbReference type="InterPro" id="IPR036597">
    <property type="entry name" value="Fido-like_dom_sf"/>
</dbReference>
<gene>
    <name evidence="9" type="ORF">BTCBT_002369</name>
</gene>
<comment type="catalytic activity">
    <reaction evidence="6">
        <text>L-threonyl-[protein] + ATP = 3-O-(5'-adenylyl)-L-threonyl-[protein] + diphosphate</text>
        <dbReference type="Rhea" id="RHEA:54292"/>
        <dbReference type="Rhea" id="RHEA-COMP:11060"/>
        <dbReference type="Rhea" id="RHEA-COMP:13847"/>
        <dbReference type="ChEBI" id="CHEBI:30013"/>
        <dbReference type="ChEBI" id="CHEBI:30616"/>
        <dbReference type="ChEBI" id="CHEBI:33019"/>
        <dbReference type="ChEBI" id="CHEBI:138113"/>
        <dbReference type="EC" id="2.7.7.108"/>
    </reaction>
</comment>
<keyword evidence="2 9" id="KW-0548">Nucleotidyltransferase</keyword>
<comment type="catalytic activity">
    <reaction evidence="7">
        <text>L-tyrosyl-[protein] + ATP = O-(5'-adenylyl)-L-tyrosyl-[protein] + diphosphate</text>
        <dbReference type="Rhea" id="RHEA:54288"/>
        <dbReference type="Rhea" id="RHEA-COMP:10136"/>
        <dbReference type="Rhea" id="RHEA-COMP:13846"/>
        <dbReference type="ChEBI" id="CHEBI:30616"/>
        <dbReference type="ChEBI" id="CHEBI:33019"/>
        <dbReference type="ChEBI" id="CHEBI:46858"/>
        <dbReference type="ChEBI" id="CHEBI:83624"/>
        <dbReference type="EC" id="2.7.7.108"/>
    </reaction>
</comment>
<evidence type="ECO:0000256" key="3">
    <source>
        <dbReference type="ARBA" id="ARBA00022741"/>
    </source>
</evidence>
<dbReference type="GO" id="GO:0070733">
    <property type="term" value="F:AMPylase activity"/>
    <property type="evidence" value="ECO:0007669"/>
    <property type="project" value="UniProtKB-EC"/>
</dbReference>
<dbReference type="Gene3D" id="1.10.3290.10">
    <property type="entry name" value="Fido-like domain"/>
    <property type="match status" value="1"/>
</dbReference>
<dbReference type="GO" id="GO:0005524">
    <property type="term" value="F:ATP binding"/>
    <property type="evidence" value="ECO:0007669"/>
    <property type="project" value="UniProtKB-KW"/>
</dbReference>
<evidence type="ECO:0000256" key="7">
    <source>
        <dbReference type="ARBA" id="ARBA00048696"/>
    </source>
</evidence>
<dbReference type="AlphaFoldDB" id="A0AAN4HJZ2"/>
<accession>A0AAN4HJZ2</accession>
<dbReference type="InterPro" id="IPR003812">
    <property type="entry name" value="Fido"/>
</dbReference>
<dbReference type="EMBL" id="ARXZ02000004">
    <property type="protein sequence ID" value="ERI00814.1"/>
    <property type="molecule type" value="Genomic_DNA"/>
</dbReference>
<dbReference type="NCBIfam" id="NF046029">
    <property type="entry name" value="ProtAdlyltaseNmFic"/>
    <property type="match status" value="1"/>
</dbReference>
<organism evidence="9 10">
    <name type="scientific">Bacillus thuringiensis T01-328</name>
    <dbReference type="NCBI Taxonomy" id="1324966"/>
    <lineage>
        <taxon>Bacteria</taxon>
        <taxon>Bacillati</taxon>
        <taxon>Bacillota</taxon>
        <taxon>Bacilli</taxon>
        <taxon>Bacillales</taxon>
        <taxon>Bacillaceae</taxon>
        <taxon>Bacillus</taxon>
        <taxon>Bacillus cereus group</taxon>
    </lineage>
</organism>
<comment type="caution">
    <text evidence="9">The sequence shown here is derived from an EMBL/GenBank/DDBJ whole genome shotgun (WGS) entry which is preliminary data.</text>
</comment>
<evidence type="ECO:0000256" key="5">
    <source>
        <dbReference type="ARBA" id="ARBA00034531"/>
    </source>
</evidence>
<dbReference type="EC" id="2.7.7.108" evidence="5"/>
<dbReference type="GO" id="GO:0051302">
    <property type="term" value="P:regulation of cell division"/>
    <property type="evidence" value="ECO:0007669"/>
    <property type="project" value="TreeGrafter"/>
</dbReference>
<feature type="domain" description="Fido" evidence="8">
    <location>
        <begin position="45"/>
        <end position="171"/>
    </location>
</feature>
<evidence type="ECO:0000259" key="8">
    <source>
        <dbReference type="PROSITE" id="PS51459"/>
    </source>
</evidence>
<evidence type="ECO:0000313" key="9">
    <source>
        <dbReference type="EMBL" id="ERI00814.1"/>
    </source>
</evidence>
<dbReference type="PANTHER" id="PTHR39560">
    <property type="entry name" value="PROTEIN ADENYLYLTRANSFERASE FIC-RELATED"/>
    <property type="match status" value="1"/>
</dbReference>
<evidence type="ECO:0000256" key="6">
    <source>
        <dbReference type="ARBA" id="ARBA00047939"/>
    </source>
</evidence>
<dbReference type="Pfam" id="PF02661">
    <property type="entry name" value="Fic"/>
    <property type="match status" value="1"/>
</dbReference>
<evidence type="ECO:0000256" key="1">
    <source>
        <dbReference type="ARBA" id="ARBA00022679"/>
    </source>
</evidence>
<protein>
    <recommendedName>
        <fullName evidence="5">protein adenylyltransferase</fullName>
        <ecNumber evidence="5">2.7.7.108</ecNumber>
    </recommendedName>
</protein>